<feature type="non-terminal residue" evidence="3">
    <location>
        <position position="1"/>
    </location>
</feature>
<keyword evidence="4" id="KW-1185">Reference proteome</keyword>
<dbReference type="Pfam" id="PF01963">
    <property type="entry name" value="TraB_PrgY_gumN"/>
    <property type="match status" value="1"/>
</dbReference>
<sequence>VGESFNALLGLASNKGFQPQSKPPVIRVVLIGPEPRSRTCTVSLDGLASLRPFMILYKNTNERGNLEMKMKKITASFLSLFLAVTLFAPTTFAAANPVSLQVDGEKIGFDEHAPVIERGTALVPLEELFEALDFKLEQDAKTKQVKGTKGDLIFELQNGNKAVVNGEPLPLISGPKVIKGVTYLPVRSIGEAAGYEIYWDEVSRTVILKSKEVAASGGRGFLWEVQNAGNKVYLLGSMHIADSSFYPLQPAIENAFTEADFLGVEIDIAKAADPETQQLVLKLGSYQDGTTLKDHISETTYAKLGNILAENGLDKNALDAFKPWVVESTLSSIQAAKTGYEGQTGIDLYFLTKAMERKLPIIELESYESQLGMFNNFSQKLQEDNLLAVLNNFDQVDDSVGAMAEMWKKGDDEALLELVKAMSKNEEYNKAMLVDRNIGMADKIEGYLKGQDSSVYLIVVGAAHMAGDIGIVNLLEEKGFTVTRK</sequence>
<organism evidence="3 4">
    <name type="scientific">Fontibacillus phaseoli</name>
    <dbReference type="NCBI Taxonomy" id="1416533"/>
    <lineage>
        <taxon>Bacteria</taxon>
        <taxon>Bacillati</taxon>
        <taxon>Bacillota</taxon>
        <taxon>Bacilli</taxon>
        <taxon>Bacillales</taxon>
        <taxon>Paenibacillaceae</taxon>
        <taxon>Fontibacillus</taxon>
    </lineage>
</organism>
<evidence type="ECO:0000256" key="1">
    <source>
        <dbReference type="SAM" id="Phobius"/>
    </source>
</evidence>
<feature type="domain" description="Copper amine oxidase-like N-terminal" evidence="2">
    <location>
        <begin position="101"/>
        <end position="208"/>
    </location>
</feature>
<evidence type="ECO:0000313" key="3">
    <source>
        <dbReference type="EMBL" id="RCX13307.1"/>
    </source>
</evidence>
<keyword evidence="1" id="KW-1133">Transmembrane helix</keyword>
<dbReference type="AlphaFoldDB" id="A0A369AYN9"/>
<dbReference type="CDD" id="cd14789">
    <property type="entry name" value="Tiki"/>
    <property type="match status" value="1"/>
</dbReference>
<evidence type="ECO:0000313" key="4">
    <source>
        <dbReference type="Proteomes" id="UP000253090"/>
    </source>
</evidence>
<dbReference type="InterPro" id="IPR047111">
    <property type="entry name" value="YbaP-like"/>
</dbReference>
<proteinExistence type="predicted"/>
<comment type="caution">
    <text evidence="3">The sequence shown here is derived from an EMBL/GenBank/DDBJ whole genome shotgun (WGS) entry which is preliminary data.</text>
</comment>
<evidence type="ECO:0000259" key="2">
    <source>
        <dbReference type="Pfam" id="PF07833"/>
    </source>
</evidence>
<dbReference type="PANTHER" id="PTHR40590">
    <property type="entry name" value="CYTOPLASMIC PROTEIN-RELATED"/>
    <property type="match status" value="1"/>
</dbReference>
<dbReference type="InterPro" id="IPR012854">
    <property type="entry name" value="Cu_amine_oxidase-like_N"/>
</dbReference>
<dbReference type="InterPro" id="IPR002816">
    <property type="entry name" value="TraB/PrgY/GumN_fam"/>
</dbReference>
<reference evidence="3 4" key="1">
    <citation type="submission" date="2018-07" db="EMBL/GenBank/DDBJ databases">
        <title>Genomic Encyclopedia of Type Strains, Phase III (KMG-III): the genomes of soil and plant-associated and newly described type strains.</title>
        <authorList>
            <person name="Whitman W."/>
        </authorList>
    </citation>
    <scope>NUCLEOTIDE SEQUENCE [LARGE SCALE GENOMIC DNA]</scope>
    <source>
        <strain evidence="3 4">CECT 8333</strain>
    </source>
</reference>
<dbReference type="EMBL" id="QPJW01000021">
    <property type="protein sequence ID" value="RCX13307.1"/>
    <property type="molecule type" value="Genomic_DNA"/>
</dbReference>
<feature type="transmembrane region" description="Helical" evidence="1">
    <location>
        <begin position="73"/>
        <end position="95"/>
    </location>
</feature>
<keyword evidence="1" id="KW-0472">Membrane</keyword>
<dbReference type="Gene3D" id="3.30.457.10">
    <property type="entry name" value="Copper amine oxidase-like, N-terminal domain"/>
    <property type="match status" value="1"/>
</dbReference>
<gene>
    <name evidence="3" type="ORF">DFP94_12131</name>
</gene>
<dbReference type="SUPFAM" id="SSF55383">
    <property type="entry name" value="Copper amine oxidase, domain N"/>
    <property type="match status" value="1"/>
</dbReference>
<keyword evidence="1" id="KW-0812">Transmembrane</keyword>
<dbReference type="Proteomes" id="UP000253090">
    <property type="component" value="Unassembled WGS sequence"/>
</dbReference>
<accession>A0A369AYN9</accession>
<dbReference type="Pfam" id="PF07833">
    <property type="entry name" value="Cu_amine_oxidN1"/>
    <property type="match status" value="1"/>
</dbReference>
<protein>
    <recommendedName>
        <fullName evidence="2">Copper amine oxidase-like N-terminal domain-containing protein</fullName>
    </recommendedName>
</protein>
<name>A0A369AYN9_9BACL</name>
<dbReference type="PANTHER" id="PTHR40590:SF1">
    <property type="entry name" value="CYTOPLASMIC PROTEIN"/>
    <property type="match status" value="1"/>
</dbReference>
<dbReference type="InterPro" id="IPR036582">
    <property type="entry name" value="Mao_N_sf"/>
</dbReference>